<comment type="caution">
    <text evidence="6">The sequence shown here is derived from an EMBL/GenBank/DDBJ whole genome shotgun (WGS) entry which is preliminary data.</text>
</comment>
<sequence length="204" mass="22533">MKQKTETRRQAILDVAAAVFREMGYERASMDTVSQRGGGSKATIYNYFSSKEELFFDVIFRATEAEFEASHAALDADGPNVATALEQFGQRLLSLLYSPDVLAVRRLVIAEGGRSGLGKKCYEMAPARSDAMLAQFLQKEMDLGKLRKADARIAARHLKGLLESEHLEEFHFHTLEPLGKDEIAAIAQRAVAVFMAAYGPISSK</sequence>
<dbReference type="SUPFAM" id="SSF46689">
    <property type="entry name" value="Homeodomain-like"/>
    <property type="match status" value="1"/>
</dbReference>
<gene>
    <name evidence="6" type="ORF">D3872_03770</name>
</gene>
<dbReference type="Pfam" id="PF14246">
    <property type="entry name" value="TetR_C_7"/>
    <property type="match status" value="1"/>
</dbReference>
<reference evidence="6 7" key="1">
    <citation type="submission" date="2018-09" db="EMBL/GenBank/DDBJ databases">
        <authorList>
            <person name="Zhu H."/>
        </authorList>
    </citation>
    <scope>NUCLEOTIDE SEQUENCE [LARGE SCALE GENOMIC DNA]</scope>
    <source>
        <strain evidence="6 7">K1S02-61</strain>
    </source>
</reference>
<dbReference type="Gene3D" id="1.10.357.10">
    <property type="entry name" value="Tetracycline Repressor, domain 2"/>
    <property type="match status" value="1"/>
</dbReference>
<accession>A0A418Y6N6</accession>
<dbReference type="InterPro" id="IPR009057">
    <property type="entry name" value="Homeodomain-like_sf"/>
</dbReference>
<feature type="DNA-binding region" description="H-T-H motif" evidence="4">
    <location>
        <begin position="29"/>
        <end position="48"/>
    </location>
</feature>
<dbReference type="Proteomes" id="UP000284006">
    <property type="component" value="Unassembled WGS sequence"/>
</dbReference>
<evidence type="ECO:0000259" key="5">
    <source>
        <dbReference type="PROSITE" id="PS50977"/>
    </source>
</evidence>
<name>A0A418Y6N6_9BURK</name>
<evidence type="ECO:0000313" key="7">
    <source>
        <dbReference type="Proteomes" id="UP000284006"/>
    </source>
</evidence>
<keyword evidence="1" id="KW-0805">Transcription regulation</keyword>
<evidence type="ECO:0000256" key="1">
    <source>
        <dbReference type="ARBA" id="ARBA00023015"/>
    </source>
</evidence>
<dbReference type="FunFam" id="1.10.10.60:FF:000141">
    <property type="entry name" value="TetR family transcriptional regulator"/>
    <property type="match status" value="1"/>
</dbReference>
<dbReference type="PRINTS" id="PR00455">
    <property type="entry name" value="HTHTETR"/>
</dbReference>
<dbReference type="PROSITE" id="PS50977">
    <property type="entry name" value="HTH_TETR_2"/>
    <property type="match status" value="1"/>
</dbReference>
<evidence type="ECO:0000313" key="6">
    <source>
        <dbReference type="EMBL" id="RJG24137.1"/>
    </source>
</evidence>
<dbReference type="InterPro" id="IPR039536">
    <property type="entry name" value="TetR_C_Proteobacteria"/>
</dbReference>
<dbReference type="RefSeq" id="WP_119809543.1">
    <property type="nucleotide sequence ID" value="NZ_QYUP01000037.1"/>
</dbReference>
<proteinExistence type="predicted"/>
<dbReference type="EMBL" id="QYUP01000037">
    <property type="protein sequence ID" value="RJG24137.1"/>
    <property type="molecule type" value="Genomic_DNA"/>
</dbReference>
<dbReference type="GO" id="GO:0003700">
    <property type="term" value="F:DNA-binding transcription factor activity"/>
    <property type="evidence" value="ECO:0007669"/>
    <property type="project" value="TreeGrafter"/>
</dbReference>
<dbReference type="InterPro" id="IPR050109">
    <property type="entry name" value="HTH-type_TetR-like_transc_reg"/>
</dbReference>
<dbReference type="PANTHER" id="PTHR30055">
    <property type="entry name" value="HTH-TYPE TRANSCRIPTIONAL REGULATOR RUTR"/>
    <property type="match status" value="1"/>
</dbReference>
<dbReference type="GO" id="GO:0000976">
    <property type="term" value="F:transcription cis-regulatory region binding"/>
    <property type="evidence" value="ECO:0007669"/>
    <property type="project" value="TreeGrafter"/>
</dbReference>
<keyword evidence="7" id="KW-1185">Reference proteome</keyword>
<evidence type="ECO:0000256" key="3">
    <source>
        <dbReference type="ARBA" id="ARBA00023163"/>
    </source>
</evidence>
<keyword evidence="2 4" id="KW-0238">DNA-binding</keyword>
<dbReference type="AlphaFoldDB" id="A0A418Y6N6"/>
<keyword evidence="3" id="KW-0804">Transcription</keyword>
<dbReference type="PANTHER" id="PTHR30055:SF119">
    <property type="entry name" value="NALC"/>
    <property type="match status" value="1"/>
</dbReference>
<feature type="domain" description="HTH tetR-type" evidence="5">
    <location>
        <begin position="6"/>
        <end position="66"/>
    </location>
</feature>
<dbReference type="InterPro" id="IPR001647">
    <property type="entry name" value="HTH_TetR"/>
</dbReference>
<dbReference type="OrthoDB" id="8535430at2"/>
<dbReference type="Gene3D" id="1.10.10.60">
    <property type="entry name" value="Homeodomain-like"/>
    <property type="match status" value="1"/>
</dbReference>
<evidence type="ECO:0000256" key="4">
    <source>
        <dbReference type="PROSITE-ProRule" id="PRU00335"/>
    </source>
</evidence>
<protein>
    <submittedName>
        <fullName evidence="6">TetR/AcrR family transcriptional regulator</fullName>
    </submittedName>
</protein>
<organism evidence="6 7">
    <name type="scientific">Massilia cavernae</name>
    <dbReference type="NCBI Taxonomy" id="2320864"/>
    <lineage>
        <taxon>Bacteria</taxon>
        <taxon>Pseudomonadati</taxon>
        <taxon>Pseudomonadota</taxon>
        <taxon>Betaproteobacteria</taxon>
        <taxon>Burkholderiales</taxon>
        <taxon>Oxalobacteraceae</taxon>
        <taxon>Telluria group</taxon>
        <taxon>Massilia</taxon>
    </lineage>
</organism>
<dbReference type="Pfam" id="PF00440">
    <property type="entry name" value="TetR_N"/>
    <property type="match status" value="1"/>
</dbReference>
<evidence type="ECO:0000256" key="2">
    <source>
        <dbReference type="ARBA" id="ARBA00023125"/>
    </source>
</evidence>